<gene>
    <name evidence="6" type="ORF">Kpol_1060p22</name>
</gene>
<organism evidence="7">
    <name type="scientific">Vanderwaltozyma polyspora (strain ATCC 22028 / DSM 70294 / BCRC 21397 / CBS 2163 / NBRC 10782 / NRRL Y-8283 / UCD 57-17)</name>
    <name type="common">Kluyveromyces polysporus</name>
    <dbReference type="NCBI Taxonomy" id="436907"/>
    <lineage>
        <taxon>Eukaryota</taxon>
        <taxon>Fungi</taxon>
        <taxon>Dikarya</taxon>
        <taxon>Ascomycota</taxon>
        <taxon>Saccharomycotina</taxon>
        <taxon>Saccharomycetes</taxon>
        <taxon>Saccharomycetales</taxon>
        <taxon>Saccharomycetaceae</taxon>
        <taxon>Vanderwaltozyma</taxon>
    </lineage>
</organism>
<dbReference type="Pfam" id="PF00830">
    <property type="entry name" value="Ribosomal_L28"/>
    <property type="match status" value="1"/>
</dbReference>
<dbReference type="GeneID" id="5545583"/>
<dbReference type="GO" id="GO:0003735">
    <property type="term" value="F:structural constituent of ribosome"/>
    <property type="evidence" value="ECO:0007669"/>
    <property type="project" value="EnsemblFungi"/>
</dbReference>
<keyword evidence="2" id="KW-0689">Ribosomal protein</keyword>
<reference evidence="6 7" key="1">
    <citation type="journal article" date="2007" name="Proc. Natl. Acad. Sci. U.S.A.">
        <title>Independent sorting-out of thousands of duplicated gene pairs in two yeast species descended from a whole-genome duplication.</title>
        <authorList>
            <person name="Scannell D.R."/>
            <person name="Frank A.C."/>
            <person name="Conant G.C."/>
            <person name="Byrne K.P."/>
            <person name="Woolfit M."/>
            <person name="Wolfe K.H."/>
        </authorList>
    </citation>
    <scope>NUCLEOTIDE SEQUENCE [LARGE SCALE GENOMIC DNA]</scope>
    <source>
        <strain evidence="7">ATCC 22028 / DSM 70294 / BCRC 21397 / CBS 2163 / NBRC 10782 / NRRL Y-8283 / UCD 57-17</strain>
    </source>
</reference>
<name>A7TK20_VANPO</name>
<evidence type="ECO:0000256" key="1">
    <source>
        <dbReference type="ARBA" id="ARBA00008760"/>
    </source>
</evidence>
<sequence length="256" mass="29499">MMNHGIVNFKRCFSSGLKACKEWRLIESRRVARKPDYKVGDAKPHYIPAKKPDVPDYKYGESKIFKQSNTGLYGGSFIQHGNTISESKHKTRRTWLPNIVKKALWSETLNKKVSLKMTTKVLRTISKEGGLDNYLIKEKSARIKELGPTGWKLRYAVLKGIELKNNPIHKDAEVIERNGKKIKVFFSEDFNGKTLKITVGKRKLLQYLYPLEKFEKRPDGITLNFKTFMEDHKGNSVNEIISKLSAYKFDLSKVTV</sequence>
<dbReference type="AlphaFoldDB" id="A7TK20"/>
<dbReference type="Gene3D" id="2.30.170.40">
    <property type="entry name" value="Ribosomal protein L28/L24"/>
    <property type="match status" value="1"/>
</dbReference>
<dbReference type="KEGG" id="vpo:Kpol_1060p22"/>
<dbReference type="OMA" id="IKMTAKV"/>
<evidence type="ECO:0000313" key="7">
    <source>
        <dbReference type="Proteomes" id="UP000000267"/>
    </source>
</evidence>
<dbReference type="FunCoup" id="A7TK20">
    <property type="interactions" value="281"/>
</dbReference>
<dbReference type="RefSeq" id="XP_001645224.1">
    <property type="nucleotide sequence ID" value="XM_001645174.1"/>
</dbReference>
<dbReference type="GO" id="GO:0005762">
    <property type="term" value="C:mitochondrial large ribosomal subunit"/>
    <property type="evidence" value="ECO:0007669"/>
    <property type="project" value="EnsemblFungi"/>
</dbReference>
<dbReference type="HOGENOM" id="CLU_090033_0_0_1"/>
<dbReference type="FunFam" id="2.30.170.40:FF:000003">
    <property type="entry name" value="54S ribosomal protein L24"/>
    <property type="match status" value="1"/>
</dbReference>
<dbReference type="Proteomes" id="UP000000267">
    <property type="component" value="Unassembled WGS sequence"/>
</dbReference>
<keyword evidence="7" id="KW-1185">Reference proteome</keyword>
<dbReference type="InParanoid" id="A7TK20"/>
<dbReference type="OrthoDB" id="361870at2759"/>
<dbReference type="eggNOG" id="KOG3278">
    <property type="taxonomic scope" value="Eukaryota"/>
</dbReference>
<evidence type="ECO:0000256" key="3">
    <source>
        <dbReference type="ARBA" id="ARBA00023274"/>
    </source>
</evidence>
<dbReference type="InterPro" id="IPR037147">
    <property type="entry name" value="Ribosomal_bL28_sf"/>
</dbReference>
<dbReference type="STRING" id="436907.A7TK20"/>
<dbReference type="EMBL" id="DS480405">
    <property type="protein sequence ID" value="EDO17366.1"/>
    <property type="molecule type" value="Genomic_DNA"/>
</dbReference>
<evidence type="ECO:0000256" key="5">
    <source>
        <dbReference type="ARBA" id="ARBA00037226"/>
    </source>
</evidence>
<dbReference type="SUPFAM" id="SSF143800">
    <property type="entry name" value="L28p-like"/>
    <property type="match status" value="1"/>
</dbReference>
<comment type="function">
    <text evidence="5">Component of the mitochondrial ribosome (mitoribosome), a dedicated translation machinery responsible for the synthesis of mitochondrial genome-encoded proteins, including at least some of the essential transmembrane subunits of the mitochondrial respiratory chain. The mitoribosomes are attached to the mitochondrial inner membrane and translation products are cotranslationally integrated into the membrane.</text>
</comment>
<dbReference type="InterPro" id="IPR034704">
    <property type="entry name" value="Ribosomal_bL28/bL31-like_sf"/>
</dbReference>
<dbReference type="PANTHER" id="PTHR13528">
    <property type="entry name" value="39S RIBOSOMAL PROTEIN L28, MITOCHONDRIAL"/>
    <property type="match status" value="1"/>
</dbReference>
<evidence type="ECO:0000313" key="6">
    <source>
        <dbReference type="EMBL" id="EDO17366.1"/>
    </source>
</evidence>
<dbReference type="PhylomeDB" id="A7TK20"/>
<evidence type="ECO:0000256" key="2">
    <source>
        <dbReference type="ARBA" id="ARBA00022980"/>
    </source>
</evidence>
<keyword evidence="3" id="KW-0687">Ribonucleoprotein</keyword>
<dbReference type="InterPro" id="IPR026569">
    <property type="entry name" value="Ribosomal_bL28"/>
</dbReference>
<proteinExistence type="inferred from homology"/>
<accession>A7TK20</accession>
<protein>
    <recommendedName>
        <fullName evidence="4">Large ribosomal subunit protein bL28m</fullName>
    </recommendedName>
</protein>
<comment type="similarity">
    <text evidence="1">Belongs to the bacterial ribosomal protein bL28 family.</text>
</comment>
<dbReference type="PANTHER" id="PTHR13528:SF2">
    <property type="entry name" value="LARGE RIBOSOMAL SUBUNIT PROTEIN BL28M"/>
    <property type="match status" value="1"/>
</dbReference>
<evidence type="ECO:0000256" key="4">
    <source>
        <dbReference type="ARBA" id="ARBA00035269"/>
    </source>
</evidence>